<dbReference type="InterPro" id="IPR023346">
    <property type="entry name" value="Lysozyme-like_dom_sf"/>
</dbReference>
<feature type="domain" description="Transglycosylase SLT" evidence="2">
    <location>
        <begin position="44"/>
        <end position="151"/>
    </location>
</feature>
<keyword evidence="4" id="KW-1185">Reference proteome</keyword>
<evidence type="ECO:0000259" key="2">
    <source>
        <dbReference type="Pfam" id="PF01464"/>
    </source>
</evidence>
<organism evidence="3 4">
    <name type="scientific">Criibacterium bergeronii</name>
    <dbReference type="NCBI Taxonomy" id="1871336"/>
    <lineage>
        <taxon>Bacteria</taxon>
        <taxon>Bacillati</taxon>
        <taxon>Bacillota</taxon>
        <taxon>Clostridia</taxon>
        <taxon>Peptostreptococcales</taxon>
        <taxon>Filifactoraceae</taxon>
        <taxon>Criibacterium</taxon>
    </lineage>
</organism>
<proteinExistence type="predicted"/>
<dbReference type="AlphaFoldDB" id="A0A371IK51"/>
<keyword evidence="1" id="KW-0812">Transmembrane</keyword>
<evidence type="ECO:0000256" key="1">
    <source>
        <dbReference type="SAM" id="Phobius"/>
    </source>
</evidence>
<sequence>MKALKIIIGLLKLIVLVIVLLFAANYFLSDKVNDYTYPIRYKEYVDKYSRQYNVDRALIYAIIKNESDFNPYAESNAQAKGLMQIMDTSYEFAKKSIVLNNDDIFDKKTNIQIGTWLLSHLTQRFGDIRYAVMAYNAGPENVASWINSGYLPQDANYSTWNIPFGETAIYLDKVMKTKEIYHKKLQHN</sequence>
<name>A0A371IK51_9FIRM</name>
<dbReference type="InterPro" id="IPR008258">
    <property type="entry name" value="Transglycosylase_SLT_dom_1"/>
</dbReference>
<dbReference type="Proteomes" id="UP000093352">
    <property type="component" value="Unassembled WGS sequence"/>
</dbReference>
<dbReference type="STRING" id="1871336.BBG48_04420"/>
<comment type="caution">
    <text evidence="3">The sequence shown here is derived from an EMBL/GenBank/DDBJ whole genome shotgun (WGS) entry which is preliminary data.</text>
</comment>
<keyword evidence="1" id="KW-0472">Membrane</keyword>
<dbReference type="EMBL" id="MBEW02000018">
    <property type="protein sequence ID" value="RDY20868.1"/>
    <property type="molecule type" value="Genomic_DNA"/>
</dbReference>
<feature type="transmembrane region" description="Helical" evidence="1">
    <location>
        <begin position="6"/>
        <end position="28"/>
    </location>
</feature>
<protein>
    <submittedName>
        <fullName evidence="3">Lytic transglycosylase domain-containing protein</fullName>
    </submittedName>
</protein>
<dbReference type="Gene3D" id="1.10.530.10">
    <property type="match status" value="1"/>
</dbReference>
<accession>A0A371IK51</accession>
<evidence type="ECO:0000313" key="4">
    <source>
        <dbReference type="Proteomes" id="UP000093352"/>
    </source>
</evidence>
<dbReference type="Pfam" id="PF01464">
    <property type="entry name" value="SLT"/>
    <property type="match status" value="1"/>
</dbReference>
<evidence type="ECO:0000313" key="3">
    <source>
        <dbReference type="EMBL" id="RDY20868.1"/>
    </source>
</evidence>
<dbReference type="SUPFAM" id="SSF53955">
    <property type="entry name" value="Lysozyme-like"/>
    <property type="match status" value="1"/>
</dbReference>
<dbReference type="PANTHER" id="PTHR37423:SF2">
    <property type="entry name" value="MEMBRANE-BOUND LYTIC MUREIN TRANSGLYCOSYLASE C"/>
    <property type="match status" value="1"/>
</dbReference>
<gene>
    <name evidence="3" type="ORF">BBG48_007735</name>
</gene>
<dbReference type="CDD" id="cd16896">
    <property type="entry name" value="LT_Slt70-like"/>
    <property type="match status" value="1"/>
</dbReference>
<reference evidence="3 4" key="1">
    <citation type="journal article" date="2016" name="Genome Announc.">
        <title>Draft Genome Sequence of Criibacterium bergeronii gen. nov., sp. nov., Strain CCRI-22567T, Isolated from a Vaginal Sample from a Woman with Bacterial Vaginosis.</title>
        <authorList>
            <person name="Maheux A.F."/>
            <person name="Berube E."/>
            <person name="Boudreau D.K."/>
            <person name="Raymond F."/>
            <person name="Corbeil J."/>
            <person name="Roy P.H."/>
            <person name="Boissinot M."/>
            <person name="Omar R.F."/>
        </authorList>
    </citation>
    <scope>NUCLEOTIDE SEQUENCE [LARGE SCALE GENOMIC DNA]</scope>
    <source>
        <strain evidence="3 4">CCRI-22567</strain>
    </source>
</reference>
<dbReference type="PANTHER" id="PTHR37423">
    <property type="entry name" value="SOLUBLE LYTIC MUREIN TRANSGLYCOSYLASE-RELATED"/>
    <property type="match status" value="1"/>
</dbReference>
<keyword evidence="1" id="KW-1133">Transmembrane helix</keyword>